<dbReference type="SUPFAM" id="SSF53335">
    <property type="entry name" value="S-adenosyl-L-methionine-dependent methyltransferases"/>
    <property type="match status" value="1"/>
</dbReference>
<accession>A0A1V9VDT5</accession>
<organism evidence="5 6">
    <name type="scientific">Aliarcobacter cryaerophilus</name>
    <dbReference type="NCBI Taxonomy" id="28198"/>
    <lineage>
        <taxon>Bacteria</taxon>
        <taxon>Pseudomonadati</taxon>
        <taxon>Campylobacterota</taxon>
        <taxon>Epsilonproteobacteria</taxon>
        <taxon>Campylobacterales</taxon>
        <taxon>Arcobacteraceae</taxon>
        <taxon>Aliarcobacter</taxon>
    </lineage>
</organism>
<dbReference type="InterPro" id="IPR029063">
    <property type="entry name" value="SAM-dependent_MTases_sf"/>
</dbReference>
<proteinExistence type="inferred from homology"/>
<dbReference type="InterPro" id="IPR002877">
    <property type="entry name" value="RNA_MeTrfase_FtsJ_dom"/>
</dbReference>
<dbReference type="PANTHER" id="PTHR32319:SF0">
    <property type="entry name" value="BACTERIAL HEMOLYSIN-LIKE PROTEIN"/>
    <property type="match status" value="1"/>
</dbReference>
<evidence type="ECO:0000259" key="4">
    <source>
        <dbReference type="SMART" id="SM00363"/>
    </source>
</evidence>
<dbReference type="GO" id="GO:0032259">
    <property type="term" value="P:methylation"/>
    <property type="evidence" value="ECO:0007669"/>
    <property type="project" value="UniProtKB-KW"/>
</dbReference>
<comment type="similarity">
    <text evidence="2">Belongs to the TlyA family.</text>
</comment>
<dbReference type="InterPro" id="IPR047048">
    <property type="entry name" value="TlyA"/>
</dbReference>
<comment type="caution">
    <text evidence="5">The sequence shown here is derived from an EMBL/GenBank/DDBJ whole genome shotgun (WGS) entry which is preliminary data.</text>
</comment>
<dbReference type="GO" id="GO:0003723">
    <property type="term" value="F:RNA binding"/>
    <property type="evidence" value="ECO:0007669"/>
    <property type="project" value="UniProtKB-KW"/>
</dbReference>
<dbReference type="PANTHER" id="PTHR32319">
    <property type="entry name" value="BACTERIAL HEMOLYSIN-LIKE PROTEIN"/>
    <property type="match status" value="1"/>
</dbReference>
<dbReference type="SMART" id="SM00363">
    <property type="entry name" value="S4"/>
    <property type="match status" value="1"/>
</dbReference>
<evidence type="ECO:0000313" key="5">
    <source>
        <dbReference type="EMBL" id="OQR42227.1"/>
    </source>
</evidence>
<evidence type="ECO:0000256" key="2">
    <source>
        <dbReference type="ARBA" id="ARBA00029460"/>
    </source>
</evidence>
<dbReference type="InterPro" id="IPR004538">
    <property type="entry name" value="Hemolysin_A/TlyA"/>
</dbReference>
<dbReference type="SUPFAM" id="SSF55174">
    <property type="entry name" value="Alpha-L RNA-binding motif"/>
    <property type="match status" value="1"/>
</dbReference>
<dbReference type="GO" id="GO:0008168">
    <property type="term" value="F:methyltransferase activity"/>
    <property type="evidence" value="ECO:0007669"/>
    <property type="project" value="UniProtKB-KW"/>
</dbReference>
<sequence>MRLDLYLSKNFDIQSRNKALELILSNKVKVDGKIVSKASFLVDEKMKIELLEEDFYVSRAAYKLKYFLDELKNKNEINLKDKIALDIGSSTGGFTQILLEFDIKKVVCVDVGTNQLHARVKEDKKIEFFENCDIRDFKSDISFDIVTCDVSFISILKIIDSINSLDFKNIIILFKPQFEVGTGVKRDKKGVVKDKNAILKAKENFLSKAFSLNWKLNYNSISKLVGKDGNEEEFFYFSKK</sequence>
<feature type="domain" description="RNA-binding S4" evidence="4">
    <location>
        <begin position="1"/>
        <end position="65"/>
    </location>
</feature>
<dbReference type="NCBIfam" id="TIGR00478">
    <property type="entry name" value="tly"/>
    <property type="match status" value="1"/>
</dbReference>
<keyword evidence="5" id="KW-0489">Methyltransferase</keyword>
<dbReference type="EMBL" id="LNTC01000005">
    <property type="protein sequence ID" value="OQR42227.1"/>
    <property type="molecule type" value="Genomic_DNA"/>
</dbReference>
<evidence type="ECO:0000313" key="6">
    <source>
        <dbReference type="Proteomes" id="UP000192599"/>
    </source>
</evidence>
<dbReference type="PROSITE" id="PS50889">
    <property type="entry name" value="S4"/>
    <property type="match status" value="1"/>
</dbReference>
<dbReference type="Pfam" id="PF01728">
    <property type="entry name" value="FtsJ"/>
    <property type="match status" value="1"/>
</dbReference>
<keyword evidence="1 3" id="KW-0694">RNA-binding</keyword>
<dbReference type="Pfam" id="PF01479">
    <property type="entry name" value="S4"/>
    <property type="match status" value="1"/>
</dbReference>
<dbReference type="CDD" id="cd02440">
    <property type="entry name" value="AdoMet_MTases"/>
    <property type="match status" value="1"/>
</dbReference>
<gene>
    <name evidence="5" type="ORF">AS859_01020</name>
</gene>
<dbReference type="Gene3D" id="3.10.290.10">
    <property type="entry name" value="RNA-binding S4 domain"/>
    <property type="match status" value="1"/>
</dbReference>
<dbReference type="CDD" id="cd00165">
    <property type="entry name" value="S4"/>
    <property type="match status" value="1"/>
</dbReference>
<dbReference type="InterPro" id="IPR036986">
    <property type="entry name" value="S4_RNA-bd_sf"/>
</dbReference>
<dbReference type="AlphaFoldDB" id="A0A1V9VDT5"/>
<dbReference type="Proteomes" id="UP000192599">
    <property type="component" value="Unassembled WGS sequence"/>
</dbReference>
<evidence type="ECO:0000256" key="3">
    <source>
        <dbReference type="PROSITE-ProRule" id="PRU00182"/>
    </source>
</evidence>
<evidence type="ECO:0000256" key="1">
    <source>
        <dbReference type="ARBA" id="ARBA00022884"/>
    </source>
</evidence>
<dbReference type="Gene3D" id="3.40.50.150">
    <property type="entry name" value="Vaccinia Virus protein VP39"/>
    <property type="match status" value="1"/>
</dbReference>
<protein>
    <submittedName>
        <fullName evidence="5">TlyA family rRNA (Cytidine-2'-O)-methyltransferase</fullName>
    </submittedName>
</protein>
<keyword evidence="5" id="KW-0808">Transferase</keyword>
<name>A0A1V9VDT5_9BACT</name>
<reference evidence="5 6" key="1">
    <citation type="submission" date="2017-04" db="EMBL/GenBank/DDBJ databases">
        <title>Accumulation and expression of multiple antibiotic resistance genes in Arcobacter cryaerophilus that thrives in sewage.</title>
        <authorList>
            <person name="Millar J.A."/>
            <person name="Raghavan R."/>
        </authorList>
    </citation>
    <scope>NUCLEOTIDE SEQUENCE [LARGE SCALE GENOMIC DNA]</scope>
    <source>
        <strain evidence="5 6">AZT-1</strain>
    </source>
</reference>
<dbReference type="InterPro" id="IPR002942">
    <property type="entry name" value="S4_RNA-bd"/>
</dbReference>